<proteinExistence type="predicted"/>
<evidence type="ECO:0000313" key="3">
    <source>
        <dbReference type="Proteomes" id="UP000503447"/>
    </source>
</evidence>
<evidence type="ECO:0000256" key="1">
    <source>
        <dbReference type="SAM" id="MobiDB-lite"/>
    </source>
</evidence>
<dbReference type="AlphaFoldDB" id="A0A6M5YZY0"/>
<feature type="region of interest" description="Disordered" evidence="1">
    <location>
        <begin position="136"/>
        <end position="158"/>
    </location>
</feature>
<sequence>MRTIFGTVLGGVVVFAALGCSPKPVSVGPQPKDEHDHPEVGPHKGALAEWGDHDYLLEFTVDHDTKEATVYVLDGKAKDPKPIPSKTLTLGLKQSPPVTFTLEAKSQASDPSGQASRFVGKHDALAEKKEFAGTISGEVAGKKFSGPFKEAPHDDHKH</sequence>
<organism evidence="2 3">
    <name type="scientific">Frigoriglobus tundricola</name>
    <dbReference type="NCBI Taxonomy" id="2774151"/>
    <lineage>
        <taxon>Bacteria</taxon>
        <taxon>Pseudomonadati</taxon>
        <taxon>Planctomycetota</taxon>
        <taxon>Planctomycetia</taxon>
        <taxon>Gemmatales</taxon>
        <taxon>Gemmataceae</taxon>
        <taxon>Frigoriglobus</taxon>
    </lineage>
</organism>
<dbReference type="RefSeq" id="WP_171474406.1">
    <property type="nucleotide sequence ID" value="NZ_CP053452.2"/>
</dbReference>
<dbReference type="EMBL" id="CP053452">
    <property type="protein sequence ID" value="QJW99438.1"/>
    <property type="molecule type" value="Genomic_DNA"/>
</dbReference>
<reference evidence="3" key="1">
    <citation type="submission" date="2020-05" db="EMBL/GenBank/DDBJ databases">
        <title>Frigoriglobus tundricola gen. nov., sp. nov., a psychrotolerant cellulolytic planctomycete of the family Gemmataceae with two divergent copies of 16S rRNA gene.</title>
        <authorList>
            <person name="Kulichevskaya I.S."/>
            <person name="Ivanova A.A."/>
            <person name="Naumoff D.G."/>
            <person name="Beletsky A.V."/>
            <person name="Rijpstra W.I.C."/>
            <person name="Sinninghe Damste J.S."/>
            <person name="Mardanov A.V."/>
            <person name="Ravin N.V."/>
            <person name="Dedysh S.N."/>
        </authorList>
    </citation>
    <scope>NUCLEOTIDE SEQUENCE [LARGE SCALE GENOMIC DNA]</scope>
    <source>
        <strain evidence="3">PL17</strain>
    </source>
</reference>
<keyword evidence="3" id="KW-1185">Reference proteome</keyword>
<gene>
    <name evidence="2" type="ORF">FTUN_7050</name>
</gene>
<evidence type="ECO:0008006" key="4">
    <source>
        <dbReference type="Google" id="ProtNLM"/>
    </source>
</evidence>
<evidence type="ECO:0000313" key="2">
    <source>
        <dbReference type="EMBL" id="QJW99438.1"/>
    </source>
</evidence>
<accession>A0A6M5YZY0</accession>
<protein>
    <recommendedName>
        <fullName evidence="4">Lipoprotein</fullName>
    </recommendedName>
</protein>
<name>A0A6M5YZY0_9BACT</name>
<dbReference type="KEGG" id="ftj:FTUN_7050"/>
<dbReference type="Proteomes" id="UP000503447">
    <property type="component" value="Chromosome"/>
</dbReference>
<dbReference type="PROSITE" id="PS51257">
    <property type="entry name" value="PROKAR_LIPOPROTEIN"/>
    <property type="match status" value="1"/>
</dbReference>